<protein>
    <submittedName>
        <fullName evidence="4">Ribosomal protein L34e-domain-containing protein</fullName>
    </submittedName>
</protein>
<keyword evidence="3" id="KW-0687">Ribonucleoprotein</keyword>
<dbReference type="Proteomes" id="UP000664859">
    <property type="component" value="Unassembled WGS sequence"/>
</dbReference>
<dbReference type="GO" id="GO:0006412">
    <property type="term" value="P:translation"/>
    <property type="evidence" value="ECO:0007669"/>
    <property type="project" value="InterPro"/>
</dbReference>
<gene>
    <name evidence="4" type="ORF">JKP88DRAFT_229977</name>
</gene>
<dbReference type="AlphaFoldDB" id="A0A835ZPJ0"/>
<dbReference type="OrthoDB" id="277449at2759"/>
<dbReference type="Pfam" id="PF01199">
    <property type="entry name" value="Ribosomal_L34e"/>
    <property type="match status" value="1"/>
</dbReference>
<dbReference type="GO" id="GO:1990904">
    <property type="term" value="C:ribonucleoprotein complex"/>
    <property type="evidence" value="ECO:0007669"/>
    <property type="project" value="UniProtKB-KW"/>
</dbReference>
<dbReference type="GO" id="GO:0003735">
    <property type="term" value="F:structural constituent of ribosome"/>
    <property type="evidence" value="ECO:0007669"/>
    <property type="project" value="InterPro"/>
</dbReference>
<evidence type="ECO:0000256" key="2">
    <source>
        <dbReference type="ARBA" id="ARBA00022980"/>
    </source>
</evidence>
<keyword evidence="5" id="KW-1185">Reference proteome</keyword>
<sequence length="116" mass="13022">MAGDKRVTYTRRHAYATASNKIKVVRTPGGKHVAHYRKKKANGPKCGDCKIALPGIACLRPKEYKNLKRREKTVSRAYGGSRCAACVRQRVVRAFLIEEQKIVKKLLAEKIKGKAK</sequence>
<reference evidence="4" key="1">
    <citation type="submission" date="2021-02" db="EMBL/GenBank/DDBJ databases">
        <title>First Annotated Genome of the Yellow-green Alga Tribonema minus.</title>
        <authorList>
            <person name="Mahan K.M."/>
        </authorList>
    </citation>
    <scope>NUCLEOTIDE SEQUENCE</scope>
    <source>
        <strain evidence="4">UTEX B ZZ1240</strain>
    </source>
</reference>
<evidence type="ECO:0000313" key="5">
    <source>
        <dbReference type="Proteomes" id="UP000664859"/>
    </source>
</evidence>
<dbReference type="Gene3D" id="6.20.340.10">
    <property type="match status" value="1"/>
</dbReference>
<dbReference type="PROSITE" id="PS01145">
    <property type="entry name" value="RIBOSOMAL_L34E"/>
    <property type="match status" value="1"/>
</dbReference>
<organism evidence="4 5">
    <name type="scientific">Tribonema minus</name>
    <dbReference type="NCBI Taxonomy" id="303371"/>
    <lineage>
        <taxon>Eukaryota</taxon>
        <taxon>Sar</taxon>
        <taxon>Stramenopiles</taxon>
        <taxon>Ochrophyta</taxon>
        <taxon>PX clade</taxon>
        <taxon>Xanthophyceae</taxon>
        <taxon>Tribonematales</taxon>
        <taxon>Tribonemataceae</taxon>
        <taxon>Tribonema</taxon>
    </lineage>
</organism>
<keyword evidence="2 4" id="KW-0689">Ribosomal protein</keyword>
<comment type="caution">
    <text evidence="4">The sequence shown here is derived from an EMBL/GenBank/DDBJ whole genome shotgun (WGS) entry which is preliminary data.</text>
</comment>
<proteinExistence type="inferred from homology"/>
<dbReference type="InterPro" id="IPR018065">
    <property type="entry name" value="Ribosomal_eL34_CS"/>
</dbReference>
<name>A0A835ZPJ0_9STRA</name>
<dbReference type="GO" id="GO:0005840">
    <property type="term" value="C:ribosome"/>
    <property type="evidence" value="ECO:0007669"/>
    <property type="project" value="UniProtKB-KW"/>
</dbReference>
<dbReference type="EMBL" id="JAFCMP010000005">
    <property type="protein sequence ID" value="KAG5192483.1"/>
    <property type="molecule type" value="Genomic_DNA"/>
</dbReference>
<accession>A0A835ZPJ0</accession>
<evidence type="ECO:0000256" key="3">
    <source>
        <dbReference type="ARBA" id="ARBA00023274"/>
    </source>
</evidence>
<dbReference type="PANTHER" id="PTHR10759">
    <property type="entry name" value="60S RIBOSOMAL PROTEIN L34"/>
    <property type="match status" value="1"/>
</dbReference>
<dbReference type="InterPro" id="IPR008195">
    <property type="entry name" value="Ribosomal_eL34"/>
</dbReference>
<evidence type="ECO:0000313" key="4">
    <source>
        <dbReference type="EMBL" id="KAG5192483.1"/>
    </source>
</evidence>
<dbReference type="PRINTS" id="PR01250">
    <property type="entry name" value="RIBOSOMALL34"/>
</dbReference>
<dbReference type="Gene3D" id="6.20.370.70">
    <property type="match status" value="1"/>
</dbReference>
<evidence type="ECO:0000256" key="1">
    <source>
        <dbReference type="ARBA" id="ARBA00009875"/>
    </source>
</evidence>
<dbReference type="InterPro" id="IPR038562">
    <property type="entry name" value="Ribosomal_eL34_C_sf"/>
</dbReference>
<comment type="similarity">
    <text evidence="1">Belongs to the eukaryotic ribosomal protein eL34 family.</text>
</comment>